<gene>
    <name evidence="1" type="ORF">ERX37_09835</name>
</gene>
<proteinExistence type="predicted"/>
<dbReference type="Proteomes" id="UP000295328">
    <property type="component" value="Unassembled WGS sequence"/>
</dbReference>
<dbReference type="OrthoDB" id="2418088at2"/>
<accession>A0A4R6BHZ4</accession>
<dbReference type="EMBL" id="SCWE01000005">
    <property type="protein sequence ID" value="TDM01172.1"/>
    <property type="molecule type" value="Genomic_DNA"/>
</dbReference>
<organism evidence="1 2">
    <name type="scientific">Macrococcus hajekii</name>
    <dbReference type="NCBI Taxonomy" id="198482"/>
    <lineage>
        <taxon>Bacteria</taxon>
        <taxon>Bacillati</taxon>
        <taxon>Bacillota</taxon>
        <taxon>Bacilli</taxon>
        <taxon>Bacillales</taxon>
        <taxon>Staphylococcaceae</taxon>
        <taxon>Macrococcus</taxon>
    </lineage>
</organism>
<reference evidence="1 2" key="1">
    <citation type="submission" date="2019-01" db="EMBL/GenBank/DDBJ databases">
        <title>Draft genome sequences of the type strains of six Macrococcus species.</title>
        <authorList>
            <person name="Mazhar S."/>
            <person name="Altermann E."/>
            <person name="Hill C."/>
            <person name="Mcauliffe O."/>
        </authorList>
    </citation>
    <scope>NUCLEOTIDE SEQUENCE [LARGE SCALE GENOMIC DNA]</scope>
    <source>
        <strain evidence="1 2">CCM4809</strain>
    </source>
</reference>
<dbReference type="AlphaFoldDB" id="A0A4R6BHZ4"/>
<name>A0A4R6BHZ4_9STAP</name>
<comment type="caution">
    <text evidence="1">The sequence shown here is derived from an EMBL/GenBank/DDBJ whole genome shotgun (WGS) entry which is preliminary data.</text>
</comment>
<keyword evidence="2" id="KW-1185">Reference proteome</keyword>
<sequence length="69" mass="8238">MRLQCRASNFDKILDSANNQHTLLRVLHFITLFNKTALEEKNPYYISSDYIMNINPDQQVPLYEQTQYK</sequence>
<dbReference type="RefSeq" id="WP_133430510.1">
    <property type="nucleotide sequence ID" value="NZ_BMCC01000005.1"/>
</dbReference>
<evidence type="ECO:0000313" key="1">
    <source>
        <dbReference type="EMBL" id="TDM01172.1"/>
    </source>
</evidence>
<evidence type="ECO:0000313" key="2">
    <source>
        <dbReference type="Proteomes" id="UP000295328"/>
    </source>
</evidence>
<protein>
    <submittedName>
        <fullName evidence="1">Uncharacterized protein</fullName>
    </submittedName>
</protein>